<dbReference type="NCBIfam" id="TIGR02678">
    <property type="entry name" value="TIGR02678 family protein"/>
    <property type="match status" value="1"/>
</dbReference>
<dbReference type="EMBL" id="WEGJ01000021">
    <property type="protein sequence ID" value="MQY14500.1"/>
    <property type="molecule type" value="Genomic_DNA"/>
</dbReference>
<protein>
    <recommendedName>
        <fullName evidence="3">TIGR02678 family protein</fullName>
    </recommendedName>
</protein>
<organism evidence="1 2">
    <name type="scientific">Streptomyces smaragdinus</name>
    <dbReference type="NCBI Taxonomy" id="2585196"/>
    <lineage>
        <taxon>Bacteria</taxon>
        <taxon>Bacillati</taxon>
        <taxon>Actinomycetota</taxon>
        <taxon>Actinomycetes</taxon>
        <taxon>Kitasatosporales</taxon>
        <taxon>Streptomycetaceae</taxon>
        <taxon>Streptomyces</taxon>
    </lineage>
</organism>
<gene>
    <name evidence="1" type="ORF">SRB5_46680</name>
</gene>
<dbReference type="OrthoDB" id="188354at2"/>
<evidence type="ECO:0000313" key="1">
    <source>
        <dbReference type="EMBL" id="MQY14500.1"/>
    </source>
</evidence>
<proteinExistence type="predicted"/>
<name>A0A7K0CM00_9ACTN</name>
<accession>A0A7K0CM00</accession>
<evidence type="ECO:0008006" key="3">
    <source>
        <dbReference type="Google" id="ProtNLM"/>
    </source>
</evidence>
<comment type="caution">
    <text evidence="1">The sequence shown here is derived from an EMBL/GenBank/DDBJ whole genome shotgun (WGS) entry which is preliminary data.</text>
</comment>
<reference evidence="1 2" key="1">
    <citation type="submission" date="2019-10" db="EMBL/GenBank/DDBJ databases">
        <title>Streptomyces smaragdinus sp. nov. and Streptomyces fabii sp. nov., isolated from the gut of fungus growing-termite Macrotermes natalensis.</title>
        <authorList>
            <person name="Schwitalla J."/>
            <person name="Benndorf R."/>
            <person name="Martin K."/>
            <person name="De Beer W."/>
            <person name="Kaster A.-K."/>
            <person name="Vollmers J."/>
            <person name="Poulsen M."/>
            <person name="Beemelmanns C."/>
        </authorList>
    </citation>
    <scope>NUCLEOTIDE SEQUENCE [LARGE SCALE GENOMIC DNA]</scope>
    <source>
        <strain evidence="1 2">RB5</strain>
    </source>
</reference>
<dbReference type="RefSeq" id="WP_153455220.1">
    <property type="nucleotide sequence ID" value="NZ_WEGJ01000021.1"/>
</dbReference>
<dbReference type="Pfam" id="PF09661">
    <property type="entry name" value="DUF2398"/>
    <property type="match status" value="1"/>
</dbReference>
<keyword evidence="2" id="KW-1185">Reference proteome</keyword>
<sequence length="409" mass="45010">MSSLANQLAVAERDEVTRGIRLLLARPLLTEQDDPAAFDLVRRRREPLTRWFDYTVGWPLVVEARQGYARLSKVRSYGTGAAGPRPARRRRSGRAPLDRRRYVLLCVACAELLSVPVTTVGLLADRVVRAMSADEALDGFDTAQRSERMAFVDVLRLLESYGALTVLDGATESYGESADAKVLYRVQPGVLMRLLAAPGSPSRIAGGEQRFDELLAALAQERRYGGDGDTSAAQRTLWLRHTVLRRLFDDPVVHRDELSTDQLAYLTSLTGRQVLRRAAEQAGFVLEERAEGWLLADPDALATDEKFPDDASNDKVAALLLLDTVAAAPQGCAPARLAREAEAILDRFPGWGKAYRSEDGATRLAEDAVRVLARFGLVRHADGLVVARPAAARYRLRGIESHSDRKNAP</sequence>
<dbReference type="AlphaFoldDB" id="A0A7K0CM00"/>
<dbReference type="InterPro" id="IPR013494">
    <property type="entry name" value="CHP02678"/>
</dbReference>
<evidence type="ECO:0000313" key="2">
    <source>
        <dbReference type="Proteomes" id="UP000466345"/>
    </source>
</evidence>
<dbReference type="Proteomes" id="UP000466345">
    <property type="component" value="Unassembled WGS sequence"/>
</dbReference>